<proteinExistence type="predicted"/>
<dbReference type="Proteomes" id="UP001374584">
    <property type="component" value="Unassembled WGS sequence"/>
</dbReference>
<accession>A0AAN9M0R0</accession>
<dbReference type="AlphaFoldDB" id="A0AAN9M0R0"/>
<name>A0AAN9M0R0_PHACN</name>
<sequence>MGQSRTALALILCNLFAYLTRRFIFASLDASHGLAIYGDLVGFFLFQLCKNGYHEQFCNIPIHKGMAPNNSTNLGLPFHHKIFLPQSIL</sequence>
<protein>
    <submittedName>
        <fullName evidence="1">Uncharacterized protein</fullName>
    </submittedName>
</protein>
<organism evidence="1 2">
    <name type="scientific">Phaseolus coccineus</name>
    <name type="common">Scarlet runner bean</name>
    <name type="synonym">Phaseolus multiflorus</name>
    <dbReference type="NCBI Taxonomy" id="3886"/>
    <lineage>
        <taxon>Eukaryota</taxon>
        <taxon>Viridiplantae</taxon>
        <taxon>Streptophyta</taxon>
        <taxon>Embryophyta</taxon>
        <taxon>Tracheophyta</taxon>
        <taxon>Spermatophyta</taxon>
        <taxon>Magnoliopsida</taxon>
        <taxon>eudicotyledons</taxon>
        <taxon>Gunneridae</taxon>
        <taxon>Pentapetalae</taxon>
        <taxon>rosids</taxon>
        <taxon>fabids</taxon>
        <taxon>Fabales</taxon>
        <taxon>Fabaceae</taxon>
        <taxon>Papilionoideae</taxon>
        <taxon>50 kb inversion clade</taxon>
        <taxon>NPAAA clade</taxon>
        <taxon>indigoferoid/millettioid clade</taxon>
        <taxon>Phaseoleae</taxon>
        <taxon>Phaseolus</taxon>
    </lineage>
</organism>
<evidence type="ECO:0000313" key="2">
    <source>
        <dbReference type="Proteomes" id="UP001374584"/>
    </source>
</evidence>
<keyword evidence="2" id="KW-1185">Reference proteome</keyword>
<gene>
    <name evidence="1" type="ORF">VNO80_20533</name>
</gene>
<comment type="caution">
    <text evidence="1">The sequence shown here is derived from an EMBL/GenBank/DDBJ whole genome shotgun (WGS) entry which is preliminary data.</text>
</comment>
<reference evidence="1 2" key="1">
    <citation type="submission" date="2024-01" db="EMBL/GenBank/DDBJ databases">
        <title>The genomes of 5 underutilized Papilionoideae crops provide insights into root nodulation and disease resistanc.</title>
        <authorList>
            <person name="Jiang F."/>
        </authorList>
    </citation>
    <scope>NUCLEOTIDE SEQUENCE [LARGE SCALE GENOMIC DNA]</scope>
    <source>
        <strain evidence="1">JINMINGXINNONG_FW02</strain>
        <tissue evidence="1">Leaves</tissue>
    </source>
</reference>
<evidence type="ECO:0000313" key="1">
    <source>
        <dbReference type="EMBL" id="KAK7346020.1"/>
    </source>
</evidence>
<dbReference type="EMBL" id="JAYMYR010000008">
    <property type="protein sequence ID" value="KAK7346020.1"/>
    <property type="molecule type" value="Genomic_DNA"/>
</dbReference>